<dbReference type="Pfam" id="PF04314">
    <property type="entry name" value="PCuAC"/>
    <property type="match status" value="1"/>
</dbReference>
<dbReference type="EMBL" id="CP025704">
    <property type="protein sequence ID" value="AUN99110.1"/>
    <property type="molecule type" value="Genomic_DNA"/>
</dbReference>
<dbReference type="RefSeq" id="WP_102244401.1">
    <property type="nucleotide sequence ID" value="NZ_CP025704.1"/>
</dbReference>
<dbReference type="AlphaFoldDB" id="A0A2K9NUC1"/>
<accession>A0A2K9NUC1</accession>
<dbReference type="KEGG" id="bsto:C0V70_13570"/>
<sequence length="136" mass="15133">MKILIVLSAFFTLEAFAASKIQIKDAHIRLTPPGASTTAAFATIVNHTDKDVELLSVEGDFAQAFELHDMDMSGGVMKMRKVSAIQIKKYATVELKSGGLHIMIFDLKKPLNKDQKYNLKFNFSNKEAFQIQVPAN</sequence>
<protein>
    <submittedName>
        <fullName evidence="1">Uncharacterized protein</fullName>
    </submittedName>
</protein>
<dbReference type="Gene3D" id="2.60.40.1890">
    <property type="entry name" value="PCu(A)C copper chaperone"/>
    <property type="match status" value="1"/>
</dbReference>
<organism evidence="1 2">
    <name type="scientific">Bacteriovorax stolpii</name>
    <name type="common">Bdellovibrio stolpii</name>
    <dbReference type="NCBI Taxonomy" id="960"/>
    <lineage>
        <taxon>Bacteria</taxon>
        <taxon>Pseudomonadati</taxon>
        <taxon>Bdellovibrionota</taxon>
        <taxon>Bacteriovoracia</taxon>
        <taxon>Bacteriovoracales</taxon>
        <taxon>Bacteriovoracaceae</taxon>
        <taxon>Bacteriovorax</taxon>
    </lineage>
</organism>
<dbReference type="SUPFAM" id="SSF110087">
    <property type="entry name" value="DR1885-like metal-binding protein"/>
    <property type="match status" value="1"/>
</dbReference>
<dbReference type="InterPro" id="IPR058248">
    <property type="entry name" value="Lxx211020-like"/>
</dbReference>
<proteinExistence type="predicted"/>
<keyword evidence="2" id="KW-1185">Reference proteome</keyword>
<reference evidence="1 2" key="1">
    <citation type="submission" date="2018-01" db="EMBL/GenBank/DDBJ databases">
        <title>Complete genome sequence of Bacteriovorax stolpii DSM12778.</title>
        <authorList>
            <person name="Tang B."/>
            <person name="Chang J."/>
        </authorList>
    </citation>
    <scope>NUCLEOTIDE SEQUENCE [LARGE SCALE GENOMIC DNA]</scope>
    <source>
        <strain evidence="1 2">DSM 12778</strain>
    </source>
</reference>
<dbReference type="InterPro" id="IPR007410">
    <property type="entry name" value="LpqE-like"/>
</dbReference>
<gene>
    <name evidence="1" type="ORF">C0V70_13570</name>
</gene>
<dbReference type="PANTHER" id="PTHR36302">
    <property type="entry name" value="BLR7088 PROTEIN"/>
    <property type="match status" value="1"/>
</dbReference>
<dbReference type="OrthoDB" id="5298139at2"/>
<evidence type="ECO:0000313" key="2">
    <source>
        <dbReference type="Proteomes" id="UP000235584"/>
    </source>
</evidence>
<dbReference type="InterPro" id="IPR036182">
    <property type="entry name" value="PCuAC_sf"/>
</dbReference>
<evidence type="ECO:0000313" key="1">
    <source>
        <dbReference type="EMBL" id="AUN99110.1"/>
    </source>
</evidence>
<dbReference type="PANTHER" id="PTHR36302:SF1">
    <property type="entry name" value="COPPER CHAPERONE PCU(A)C"/>
    <property type="match status" value="1"/>
</dbReference>
<dbReference type="Proteomes" id="UP000235584">
    <property type="component" value="Chromosome"/>
</dbReference>
<name>A0A2K9NUC1_BACTC</name>